<accession>A0A834IDB6</accession>
<name>A0A834IDB6_RHYFE</name>
<gene>
    <name evidence="2" type="ORF">GWI33_007984</name>
</gene>
<dbReference type="AlphaFoldDB" id="A0A834IDB6"/>
<dbReference type="EMBL" id="JAACXV010000388">
    <property type="protein sequence ID" value="KAF7278750.1"/>
    <property type="molecule type" value="Genomic_DNA"/>
</dbReference>
<reference evidence="2" key="1">
    <citation type="submission" date="2020-08" db="EMBL/GenBank/DDBJ databases">
        <title>Genome sequencing and assembly of the red palm weevil Rhynchophorus ferrugineus.</title>
        <authorList>
            <person name="Dias G.B."/>
            <person name="Bergman C.M."/>
            <person name="Manee M."/>
        </authorList>
    </citation>
    <scope>NUCLEOTIDE SEQUENCE</scope>
    <source>
        <strain evidence="2">AA-2017</strain>
        <tissue evidence="2">Whole larva</tissue>
    </source>
</reference>
<evidence type="ECO:0000313" key="3">
    <source>
        <dbReference type="Proteomes" id="UP000625711"/>
    </source>
</evidence>
<proteinExistence type="predicted"/>
<feature type="compositionally biased region" description="Polar residues" evidence="1">
    <location>
        <begin position="99"/>
        <end position="110"/>
    </location>
</feature>
<dbReference type="Proteomes" id="UP000625711">
    <property type="component" value="Unassembled WGS sequence"/>
</dbReference>
<evidence type="ECO:0000256" key="1">
    <source>
        <dbReference type="SAM" id="MobiDB-lite"/>
    </source>
</evidence>
<keyword evidence="3" id="KW-1185">Reference proteome</keyword>
<organism evidence="2 3">
    <name type="scientific">Rhynchophorus ferrugineus</name>
    <name type="common">Red palm weevil</name>
    <name type="synonym">Curculio ferrugineus</name>
    <dbReference type="NCBI Taxonomy" id="354439"/>
    <lineage>
        <taxon>Eukaryota</taxon>
        <taxon>Metazoa</taxon>
        <taxon>Ecdysozoa</taxon>
        <taxon>Arthropoda</taxon>
        <taxon>Hexapoda</taxon>
        <taxon>Insecta</taxon>
        <taxon>Pterygota</taxon>
        <taxon>Neoptera</taxon>
        <taxon>Endopterygota</taxon>
        <taxon>Coleoptera</taxon>
        <taxon>Polyphaga</taxon>
        <taxon>Cucujiformia</taxon>
        <taxon>Curculionidae</taxon>
        <taxon>Dryophthorinae</taxon>
        <taxon>Rhynchophorus</taxon>
    </lineage>
</organism>
<feature type="region of interest" description="Disordered" evidence="1">
    <location>
        <begin position="29"/>
        <end position="111"/>
    </location>
</feature>
<evidence type="ECO:0000313" key="2">
    <source>
        <dbReference type="EMBL" id="KAF7278750.1"/>
    </source>
</evidence>
<protein>
    <submittedName>
        <fullName evidence="2">Uncharacterized protein</fullName>
    </submittedName>
</protein>
<feature type="compositionally biased region" description="Low complexity" evidence="1">
    <location>
        <begin position="41"/>
        <end position="54"/>
    </location>
</feature>
<feature type="compositionally biased region" description="Low complexity" evidence="1">
    <location>
        <begin position="66"/>
        <end position="98"/>
    </location>
</feature>
<dbReference type="OrthoDB" id="8045763at2759"/>
<sequence length="140" mass="15468">MFCWWQDCPPTLEGPCKNQGPFSPCASIPVAPNNHLNPGQSSQSTSSMRSSTTTKKPKKYKKYIFNTQSTTLSDNDSSSSTGNDLMESSTYTDTSSTSENDMNSYQSSTTEEPKTCIVMGKIIYRQNIIQGATGRYDRGF</sequence>
<comment type="caution">
    <text evidence="2">The sequence shown here is derived from an EMBL/GenBank/DDBJ whole genome shotgun (WGS) entry which is preliminary data.</text>
</comment>